<reference evidence="5 7" key="2">
    <citation type="submission" date="2014-01" db="EMBL/GenBank/DDBJ databases">
        <title>Draft genome sequencing of Bacillus alcalophilus CGMCC 1.3604.</title>
        <authorList>
            <person name="Yang J."/>
            <person name="Diao L."/>
            <person name="Yang S."/>
        </authorList>
    </citation>
    <scope>NUCLEOTIDE SEQUENCE [LARGE SCALE GENOMIC DNA]</scope>
    <source>
        <strain evidence="5 7">CGMCC 1.3604</strain>
    </source>
</reference>
<gene>
    <name evidence="5" type="ORF">AJ85_19645</name>
    <name evidence="4" type="ORF">BALCAV_0219265</name>
</gene>
<evidence type="ECO:0000313" key="6">
    <source>
        <dbReference type="Proteomes" id="UP000002754"/>
    </source>
</evidence>
<keyword evidence="6" id="KW-1185">Reference proteome</keyword>
<sequence length="363" mass="40028">MAKSNKKDQLKDFPQEEVRSAIQQGILQAEKQHSYKKFSDNGKRNKKGKRKIIYAMSSLVASLGLLIGSSYYSPVLASGLSQIPIIGSVFGDSDLIGLQKAQKKGLTSEIGETQTTNGISVTLDEILYDQNNITIGYIIESEKELEEYYFGWGQFTIDDKFPSLASGGHKETIHSPTVRTGIQEIEVTGEMPEAFELGYILTGKNGETFYFSTFIEQITDFIKIPIQHSESVDGIELTVKDLLLSEPGVSLSYESSEEGTDFELSRAGNIEFLIVDQNGNEILSHSGGGKGEIFDNRMVFTSNKKFDPIDSAVKELTITPYLLLPTDGGGAGLDESGEMIEWEFRGGSLKPVDFKPFKVKLLP</sequence>
<dbReference type="Proteomes" id="UP000002754">
    <property type="component" value="Unassembled WGS sequence"/>
</dbReference>
<dbReference type="InterPro" id="IPR040680">
    <property type="entry name" value="DUF5643"/>
</dbReference>
<evidence type="ECO:0008006" key="8">
    <source>
        <dbReference type="Google" id="ProtNLM"/>
    </source>
</evidence>
<keyword evidence="1" id="KW-0812">Transmembrane</keyword>
<dbReference type="AlphaFoldDB" id="A0A094WDX5"/>
<evidence type="ECO:0000259" key="3">
    <source>
        <dbReference type="Pfam" id="PF18705"/>
    </source>
</evidence>
<dbReference type="Gene3D" id="2.60.40.1630">
    <property type="entry name" value="bacillus anthracis domain"/>
    <property type="match status" value="1"/>
</dbReference>
<comment type="caution">
    <text evidence="4">The sequence shown here is derived from an EMBL/GenBank/DDBJ whole genome shotgun (WGS) entry which is preliminary data.</text>
</comment>
<keyword evidence="1" id="KW-0472">Membrane</keyword>
<reference evidence="4 6" key="1">
    <citation type="journal article" date="2014" name="Genome Announc.">
        <title>Draft Genome Sequence of Bacillus alcalophilus AV1934, a Classic Alkaliphile Isolated from Human Feces in 1934.</title>
        <authorList>
            <person name="Attie O."/>
            <person name="Jayaprakash A."/>
            <person name="Shah H."/>
            <person name="Paulsen I.T."/>
            <person name="Morino M."/>
            <person name="Takahashi Y."/>
            <person name="Narumi I."/>
            <person name="Sachidanandam R."/>
            <person name="Satoh K."/>
            <person name="Ito M."/>
            <person name="Krulwich T.A."/>
        </authorList>
    </citation>
    <scope>NUCLEOTIDE SEQUENCE [LARGE SCALE GENOMIC DNA]</scope>
    <source>
        <strain evidence="4 6">AV1934</strain>
    </source>
</reference>
<dbReference type="Proteomes" id="UP000297014">
    <property type="component" value="Unassembled WGS sequence"/>
</dbReference>
<dbReference type="Pfam" id="PF13786">
    <property type="entry name" value="DUF4179"/>
    <property type="match status" value="1"/>
</dbReference>
<evidence type="ECO:0000313" key="5">
    <source>
        <dbReference type="EMBL" id="THG89095.1"/>
    </source>
</evidence>
<dbReference type="STRING" id="1218173.BALCAV_0219265"/>
<name>A0A094WDX5_ALKAL</name>
<dbReference type="eggNOG" id="ENOG502ZBP0">
    <property type="taxonomic scope" value="Bacteria"/>
</dbReference>
<dbReference type="EMBL" id="JALP01000265">
    <property type="protein sequence ID" value="THG89095.1"/>
    <property type="molecule type" value="Genomic_DNA"/>
</dbReference>
<accession>A0A094WDX5</accession>
<organism evidence="4 6">
    <name type="scientific">Alkalihalobacillus alcalophilus ATCC 27647 = CGMCC 1.3604</name>
    <dbReference type="NCBI Taxonomy" id="1218173"/>
    <lineage>
        <taxon>Bacteria</taxon>
        <taxon>Bacillati</taxon>
        <taxon>Bacillota</taxon>
        <taxon>Bacilli</taxon>
        <taxon>Bacillales</taxon>
        <taxon>Bacillaceae</taxon>
        <taxon>Alkalihalobacillus</taxon>
    </lineage>
</organism>
<keyword evidence="1" id="KW-1133">Transmembrane helix</keyword>
<dbReference type="OrthoDB" id="2541898at2"/>
<feature type="domain" description="DUF5643" evidence="3">
    <location>
        <begin position="223"/>
        <end position="336"/>
    </location>
</feature>
<protein>
    <recommendedName>
        <fullName evidence="8">DUF4179 domain-containing protein</fullName>
    </recommendedName>
</protein>
<evidence type="ECO:0000259" key="2">
    <source>
        <dbReference type="Pfam" id="PF13786"/>
    </source>
</evidence>
<evidence type="ECO:0000313" key="4">
    <source>
        <dbReference type="EMBL" id="KGA95954.1"/>
    </source>
</evidence>
<dbReference type="EMBL" id="ALPT02000091">
    <property type="protein sequence ID" value="KGA95954.1"/>
    <property type="molecule type" value="Genomic_DNA"/>
</dbReference>
<dbReference type="InterPro" id="IPR025436">
    <property type="entry name" value="DUF4179"/>
</dbReference>
<feature type="domain" description="DUF4179" evidence="2">
    <location>
        <begin position="49"/>
        <end position="141"/>
    </location>
</feature>
<evidence type="ECO:0000313" key="7">
    <source>
        <dbReference type="Proteomes" id="UP000297014"/>
    </source>
</evidence>
<dbReference type="Gene3D" id="2.60.40.1640">
    <property type="entry name" value="Conserved domain protein"/>
    <property type="match status" value="1"/>
</dbReference>
<dbReference type="Pfam" id="PF18705">
    <property type="entry name" value="DUF5643"/>
    <property type="match status" value="1"/>
</dbReference>
<dbReference type="RefSeq" id="WP_003323587.1">
    <property type="nucleotide sequence ID" value="NZ_ALPT02000091.1"/>
</dbReference>
<evidence type="ECO:0000256" key="1">
    <source>
        <dbReference type="SAM" id="Phobius"/>
    </source>
</evidence>
<proteinExistence type="predicted"/>
<feature type="transmembrane region" description="Helical" evidence="1">
    <location>
        <begin position="52"/>
        <end position="72"/>
    </location>
</feature>